<dbReference type="GO" id="GO:0016301">
    <property type="term" value="F:kinase activity"/>
    <property type="evidence" value="ECO:0007669"/>
    <property type="project" value="UniProtKB-KW"/>
</dbReference>
<keyword evidence="2" id="KW-0418">Kinase</keyword>
<protein>
    <submittedName>
        <fullName evidence="2">Diacylglycerol kinase family lipid kinase</fullName>
    </submittedName>
</protein>
<reference evidence="2" key="1">
    <citation type="submission" date="2022-05" db="EMBL/GenBank/DDBJ databases">
        <authorList>
            <person name="Pankratov T."/>
        </authorList>
    </citation>
    <scope>NUCLEOTIDE SEQUENCE</scope>
    <source>
        <strain evidence="2">BP6-180914</strain>
    </source>
</reference>
<dbReference type="InterPro" id="IPR017438">
    <property type="entry name" value="ATP-NAD_kinase_N"/>
</dbReference>
<dbReference type="GO" id="GO:0005829">
    <property type="term" value="C:cytosol"/>
    <property type="evidence" value="ECO:0007669"/>
    <property type="project" value="TreeGrafter"/>
</dbReference>
<gene>
    <name evidence="2" type="ORF">M8523_29910</name>
</gene>
<dbReference type="Pfam" id="PF00781">
    <property type="entry name" value="DAGK_cat"/>
    <property type="match status" value="1"/>
</dbReference>
<dbReference type="PANTHER" id="PTHR30492">
    <property type="entry name" value="METHYLGLYOXAL SYNTHASE"/>
    <property type="match status" value="1"/>
</dbReference>
<name>A0AA42CN02_9HYPH</name>
<sequence>MSRVVTCILNESAGSHRAAEARRLITRIAAEQGGTAHIILSTDGSTLSMLAGQALADGALLAAGGGDGTVGTVAAALVDTNVALGVLPMGTRNHFAKDLGIPLGLEAAVRTLFTGRIDSVDVAEVNGRVFVNNSSIGIYPQIARERSLERHRGGRGWSALARAAARLLRRSPMLHVDLDVDQGQWLSTETSLVFVGNNRYSIEGLFLGSRASLRSGSLWIFVAPGSNRFTLLGLALRGLMGRVHDSDLATFDGVQASVRMHRAFVEVATDGEVNLMPTPLHYRIRPAALRVVVPQAS</sequence>
<evidence type="ECO:0000259" key="1">
    <source>
        <dbReference type="PROSITE" id="PS50146"/>
    </source>
</evidence>
<evidence type="ECO:0000313" key="2">
    <source>
        <dbReference type="EMBL" id="MCW6512151.1"/>
    </source>
</evidence>
<dbReference type="EMBL" id="JAMOIM010000041">
    <property type="protein sequence ID" value="MCW6512151.1"/>
    <property type="molecule type" value="Genomic_DNA"/>
</dbReference>
<comment type="caution">
    <text evidence="2">The sequence shown here is derived from an EMBL/GenBank/DDBJ whole genome shotgun (WGS) entry which is preliminary data.</text>
</comment>
<dbReference type="PANTHER" id="PTHR30492:SF0">
    <property type="entry name" value="METHYLGLYOXAL SYNTHASE"/>
    <property type="match status" value="1"/>
</dbReference>
<dbReference type="Pfam" id="PF19279">
    <property type="entry name" value="YegS_C"/>
    <property type="match status" value="1"/>
</dbReference>
<dbReference type="InterPro" id="IPR016064">
    <property type="entry name" value="NAD/diacylglycerol_kinase_sf"/>
</dbReference>
<dbReference type="Proteomes" id="UP001165667">
    <property type="component" value="Unassembled WGS sequence"/>
</dbReference>
<evidence type="ECO:0000313" key="3">
    <source>
        <dbReference type="Proteomes" id="UP001165667"/>
    </source>
</evidence>
<keyword evidence="3" id="KW-1185">Reference proteome</keyword>
<accession>A0AA42CN02</accession>
<dbReference type="Gene3D" id="2.60.200.40">
    <property type="match status" value="1"/>
</dbReference>
<keyword evidence="2" id="KW-0808">Transferase</keyword>
<feature type="domain" description="DAGKc" evidence="1">
    <location>
        <begin position="1"/>
        <end position="129"/>
    </location>
</feature>
<dbReference type="PROSITE" id="PS50146">
    <property type="entry name" value="DAGK"/>
    <property type="match status" value="1"/>
</dbReference>
<dbReference type="GO" id="GO:0008929">
    <property type="term" value="F:methylglyoxal synthase activity"/>
    <property type="evidence" value="ECO:0007669"/>
    <property type="project" value="InterPro"/>
</dbReference>
<dbReference type="InterPro" id="IPR004363">
    <property type="entry name" value="Methylgl_synth"/>
</dbReference>
<dbReference type="InterPro" id="IPR001206">
    <property type="entry name" value="Diacylglycerol_kinase_cat_dom"/>
</dbReference>
<dbReference type="RefSeq" id="WP_282588523.1">
    <property type="nucleotide sequence ID" value="NZ_JAMOIM010000041.1"/>
</dbReference>
<dbReference type="AlphaFoldDB" id="A0AA42CN02"/>
<proteinExistence type="predicted"/>
<dbReference type="Gene3D" id="3.40.50.10330">
    <property type="entry name" value="Probable inorganic polyphosphate/atp-NAD kinase, domain 1"/>
    <property type="match status" value="1"/>
</dbReference>
<dbReference type="SMART" id="SM00046">
    <property type="entry name" value="DAGKc"/>
    <property type="match status" value="1"/>
</dbReference>
<dbReference type="InterPro" id="IPR045540">
    <property type="entry name" value="YegS/DAGK_C"/>
</dbReference>
<dbReference type="SUPFAM" id="SSF111331">
    <property type="entry name" value="NAD kinase/diacylglycerol kinase-like"/>
    <property type="match status" value="1"/>
</dbReference>
<organism evidence="2 3">
    <name type="scientific">Lichenifustis flavocetrariae</name>
    <dbReference type="NCBI Taxonomy" id="2949735"/>
    <lineage>
        <taxon>Bacteria</taxon>
        <taxon>Pseudomonadati</taxon>
        <taxon>Pseudomonadota</taxon>
        <taxon>Alphaproteobacteria</taxon>
        <taxon>Hyphomicrobiales</taxon>
        <taxon>Lichenihabitantaceae</taxon>
        <taxon>Lichenifustis</taxon>
    </lineage>
</organism>
<dbReference type="GO" id="GO:0019242">
    <property type="term" value="P:methylglyoxal biosynthetic process"/>
    <property type="evidence" value="ECO:0007669"/>
    <property type="project" value="InterPro"/>
</dbReference>